<dbReference type="GO" id="GO:0016787">
    <property type="term" value="F:hydrolase activity"/>
    <property type="evidence" value="ECO:0007669"/>
    <property type="project" value="UniProtKB-KW"/>
</dbReference>
<dbReference type="Gene3D" id="3.40.50.1110">
    <property type="entry name" value="SGNH hydrolase"/>
    <property type="match status" value="1"/>
</dbReference>
<evidence type="ECO:0000313" key="5">
    <source>
        <dbReference type="EMBL" id="MDG0808846.1"/>
    </source>
</evidence>
<keyword evidence="1" id="KW-0732">Signal</keyword>
<name>A0A9X4KRF3_9BACL</name>
<sequence length="771" mass="84238">MPNRSWIMPGMPNDDNRDYLPEAIRGSDMVVNENGNNSLPYPERLTEYATLADDGERRVWYEYVPASYDGSADVPLVVSLHGGLMTGWGQAIYSSWTLVAERAGFIVLFPNASARKIWMVECERQTLEVLSRPNPEGFYMHIPPDDPDDNRDMAAVLSMIEAMKGKYRIDAGRIFLHGMSMGDIMASQLARHYGGMFAGQAGAAGIVWPEVLFDAQGEPRGRGGPIPVWHSRMEHDSVPFHEEETGAFVGLNRDYWRRVNGCAERPAIRIRGERNFAFYKGESADYVFLDVKNRDHGQTFDDAELVWDYFFSGMRRTPDGAIAGGETELPRQGDEYAVALAAGSRFALLNGNVAFMRGAAFSHDKLKYHGLQGGTIVRGSYLLAPLSFIAAALSAHYAAGEEGMTAELTLPDGRTLQFARGSIGCVREGRIVSMLCEAVWRDGEMYVSAQWAFQSLLNWHVSTCDGVLYATDHHAELSLNMARLLREEVLRDDEEGAGAQDEGPAKRSGTAEADAAETDAEETDAEETDATETDAAETGAASESPNTDAGTTAMDDKLRTLGQFMQARRSANYRELQPFAEPHGIVLLGDSITEGFPVHELLSSKRRIYNRGISGDTSAGVLDKLAHLAVGLSPSLIVLMIGTNDLGQGEAPEAIAGRIKSIGAALKEALPRTRIAVQSVLPVNDRAEPELPFPVVGSRTNEDIRRLNGLIAEAAAGLDIEYISQYDRLADADGRLRQAYTYDGLHLTIAGYAVLRAAIQELIDEGEGAGR</sequence>
<dbReference type="Pfam" id="PF10503">
    <property type="entry name" value="Esterase_PHB"/>
    <property type="match status" value="1"/>
</dbReference>
<dbReference type="SUPFAM" id="SSF52266">
    <property type="entry name" value="SGNH hydrolase"/>
    <property type="match status" value="1"/>
</dbReference>
<protein>
    <submittedName>
        <fullName evidence="5">GDSL-type esterase/lipase family protein</fullName>
    </submittedName>
</protein>
<evidence type="ECO:0000313" key="6">
    <source>
        <dbReference type="Proteomes" id="UP001153404"/>
    </source>
</evidence>
<dbReference type="PANTHER" id="PTHR43037">
    <property type="entry name" value="UNNAMED PRODUCT-RELATED"/>
    <property type="match status" value="1"/>
</dbReference>
<evidence type="ECO:0000256" key="3">
    <source>
        <dbReference type="SAM" id="MobiDB-lite"/>
    </source>
</evidence>
<accession>A0A9X4KRF3</accession>
<feature type="region of interest" description="Disordered" evidence="3">
    <location>
        <begin position="493"/>
        <end position="553"/>
    </location>
</feature>
<evidence type="ECO:0000256" key="2">
    <source>
        <dbReference type="ARBA" id="ARBA00022801"/>
    </source>
</evidence>
<dbReference type="InterPro" id="IPR013830">
    <property type="entry name" value="SGNH_hydro"/>
</dbReference>
<dbReference type="InterPro" id="IPR036514">
    <property type="entry name" value="SGNH_hydro_sf"/>
</dbReference>
<organism evidence="5 6">
    <name type="scientific">Cohnella rhizosphaerae</name>
    <dbReference type="NCBI Taxonomy" id="1457232"/>
    <lineage>
        <taxon>Bacteria</taxon>
        <taxon>Bacillati</taxon>
        <taxon>Bacillota</taxon>
        <taxon>Bacilli</taxon>
        <taxon>Bacillales</taxon>
        <taxon>Paenibacillaceae</taxon>
        <taxon>Cohnella</taxon>
    </lineage>
</organism>
<dbReference type="InterPro" id="IPR029058">
    <property type="entry name" value="AB_hydrolase_fold"/>
</dbReference>
<dbReference type="InterPro" id="IPR010126">
    <property type="entry name" value="Esterase_phb"/>
</dbReference>
<proteinExistence type="predicted"/>
<keyword evidence="6" id="KW-1185">Reference proteome</keyword>
<dbReference type="AlphaFoldDB" id="A0A9X4KRF3"/>
<dbReference type="Pfam" id="PF13472">
    <property type="entry name" value="Lipase_GDSL_2"/>
    <property type="match status" value="1"/>
</dbReference>
<dbReference type="EMBL" id="JAPDIA010000002">
    <property type="protein sequence ID" value="MDG0808846.1"/>
    <property type="molecule type" value="Genomic_DNA"/>
</dbReference>
<comment type="caution">
    <text evidence="5">The sequence shown here is derived from an EMBL/GenBank/DDBJ whole genome shotgun (WGS) entry which is preliminary data.</text>
</comment>
<dbReference type="RefSeq" id="WP_277529709.1">
    <property type="nucleotide sequence ID" value="NZ_JAPDIA010000002.1"/>
</dbReference>
<dbReference type="SUPFAM" id="SSF53474">
    <property type="entry name" value="alpha/beta-Hydrolases"/>
    <property type="match status" value="1"/>
</dbReference>
<dbReference type="InterPro" id="IPR050955">
    <property type="entry name" value="Plant_Biomass_Hydrol_Est"/>
</dbReference>
<dbReference type="GO" id="GO:0005576">
    <property type="term" value="C:extracellular region"/>
    <property type="evidence" value="ECO:0007669"/>
    <property type="project" value="InterPro"/>
</dbReference>
<dbReference type="Gene3D" id="3.40.50.1820">
    <property type="entry name" value="alpha/beta hydrolase"/>
    <property type="match status" value="1"/>
</dbReference>
<evidence type="ECO:0000259" key="4">
    <source>
        <dbReference type="Pfam" id="PF13472"/>
    </source>
</evidence>
<reference evidence="5" key="1">
    <citation type="submission" date="2022-10" db="EMBL/GenBank/DDBJ databases">
        <title>Comparative genomic analysis of Cohnella hashimotonis sp. nov., isolated from the International Space Station.</title>
        <authorList>
            <person name="Simpson A."/>
            <person name="Venkateswaran K."/>
        </authorList>
    </citation>
    <scope>NUCLEOTIDE SEQUENCE</scope>
    <source>
        <strain evidence="5">DSM 28161</strain>
    </source>
</reference>
<dbReference type="PANTHER" id="PTHR43037:SF5">
    <property type="entry name" value="FERULOYL ESTERASE"/>
    <property type="match status" value="1"/>
</dbReference>
<gene>
    <name evidence="5" type="ORF">OMP40_05165</name>
</gene>
<dbReference type="Proteomes" id="UP001153404">
    <property type="component" value="Unassembled WGS sequence"/>
</dbReference>
<evidence type="ECO:0000256" key="1">
    <source>
        <dbReference type="ARBA" id="ARBA00022729"/>
    </source>
</evidence>
<feature type="compositionally biased region" description="Acidic residues" evidence="3">
    <location>
        <begin position="514"/>
        <end position="535"/>
    </location>
</feature>
<feature type="domain" description="SGNH hydrolase-type esterase" evidence="4">
    <location>
        <begin position="587"/>
        <end position="754"/>
    </location>
</feature>
<keyword evidence="2" id="KW-0378">Hydrolase</keyword>